<feature type="transmembrane region" description="Helical" evidence="8">
    <location>
        <begin position="84"/>
        <end position="102"/>
    </location>
</feature>
<evidence type="ECO:0000256" key="8">
    <source>
        <dbReference type="SAM" id="Phobius"/>
    </source>
</evidence>
<dbReference type="OrthoDB" id="1368at2759"/>
<dbReference type="AlphaFoldDB" id="A0A067PC85"/>
<name>A0A067PC85_9AGAM</name>
<keyword evidence="4 8" id="KW-0812">Transmembrane</keyword>
<keyword evidence="6" id="KW-0406">Ion transport</keyword>
<dbReference type="InterPro" id="IPR044669">
    <property type="entry name" value="YneE/VCCN1/2-like"/>
</dbReference>
<evidence type="ECO:0000256" key="6">
    <source>
        <dbReference type="ARBA" id="ARBA00023065"/>
    </source>
</evidence>
<organism evidence="9 10">
    <name type="scientific">Jaapia argillacea MUCL 33604</name>
    <dbReference type="NCBI Taxonomy" id="933084"/>
    <lineage>
        <taxon>Eukaryota</taxon>
        <taxon>Fungi</taxon>
        <taxon>Dikarya</taxon>
        <taxon>Basidiomycota</taxon>
        <taxon>Agaricomycotina</taxon>
        <taxon>Agaricomycetes</taxon>
        <taxon>Agaricomycetidae</taxon>
        <taxon>Jaapiales</taxon>
        <taxon>Jaapiaceae</taxon>
        <taxon>Jaapia</taxon>
    </lineage>
</organism>
<evidence type="ECO:0000256" key="5">
    <source>
        <dbReference type="ARBA" id="ARBA00022989"/>
    </source>
</evidence>
<evidence type="ECO:0000256" key="3">
    <source>
        <dbReference type="ARBA" id="ARBA00022475"/>
    </source>
</evidence>
<dbReference type="PANTHER" id="PTHR33281:SF19">
    <property type="entry name" value="VOLTAGE-DEPENDENT ANION CHANNEL-FORMING PROTEIN YNEE"/>
    <property type="match status" value="1"/>
</dbReference>
<feature type="transmembrane region" description="Helical" evidence="8">
    <location>
        <begin position="54"/>
        <end position="72"/>
    </location>
</feature>
<dbReference type="InParanoid" id="A0A067PC85"/>
<gene>
    <name evidence="9" type="ORF">JAAARDRAFT_140206</name>
</gene>
<keyword evidence="3" id="KW-1003">Cell membrane</keyword>
<feature type="transmembrane region" description="Helical" evidence="8">
    <location>
        <begin position="440"/>
        <end position="460"/>
    </location>
</feature>
<evidence type="ECO:0000313" key="10">
    <source>
        <dbReference type="Proteomes" id="UP000027265"/>
    </source>
</evidence>
<dbReference type="HOGENOM" id="CLU_029790_6_1_1"/>
<accession>A0A067PC85</accession>
<evidence type="ECO:0000256" key="4">
    <source>
        <dbReference type="ARBA" id="ARBA00022692"/>
    </source>
</evidence>
<keyword evidence="2" id="KW-0813">Transport</keyword>
<proteinExistence type="predicted"/>
<keyword evidence="10" id="KW-1185">Reference proteome</keyword>
<keyword evidence="5 8" id="KW-1133">Transmembrane helix</keyword>
<evidence type="ECO:0000256" key="2">
    <source>
        <dbReference type="ARBA" id="ARBA00022448"/>
    </source>
</evidence>
<dbReference type="GO" id="GO:0005254">
    <property type="term" value="F:chloride channel activity"/>
    <property type="evidence" value="ECO:0007669"/>
    <property type="project" value="InterPro"/>
</dbReference>
<dbReference type="GO" id="GO:0005886">
    <property type="term" value="C:plasma membrane"/>
    <property type="evidence" value="ECO:0007669"/>
    <property type="project" value="UniProtKB-SubCell"/>
</dbReference>
<dbReference type="PANTHER" id="PTHR33281">
    <property type="entry name" value="UPF0187 PROTEIN YNEE"/>
    <property type="match status" value="1"/>
</dbReference>
<dbReference type="EMBL" id="KL197748">
    <property type="protein sequence ID" value="KDQ51415.1"/>
    <property type="molecule type" value="Genomic_DNA"/>
</dbReference>
<reference evidence="10" key="1">
    <citation type="journal article" date="2014" name="Proc. Natl. Acad. Sci. U.S.A.">
        <title>Extensive sampling of basidiomycete genomes demonstrates inadequacy of the white-rot/brown-rot paradigm for wood decay fungi.</title>
        <authorList>
            <person name="Riley R."/>
            <person name="Salamov A.A."/>
            <person name="Brown D.W."/>
            <person name="Nagy L.G."/>
            <person name="Floudas D."/>
            <person name="Held B.W."/>
            <person name="Levasseur A."/>
            <person name="Lombard V."/>
            <person name="Morin E."/>
            <person name="Otillar R."/>
            <person name="Lindquist E.A."/>
            <person name="Sun H."/>
            <person name="LaButti K.M."/>
            <person name="Schmutz J."/>
            <person name="Jabbour D."/>
            <person name="Luo H."/>
            <person name="Baker S.E."/>
            <person name="Pisabarro A.G."/>
            <person name="Walton J.D."/>
            <person name="Blanchette R.A."/>
            <person name="Henrissat B."/>
            <person name="Martin F."/>
            <person name="Cullen D."/>
            <person name="Hibbett D.S."/>
            <person name="Grigoriev I.V."/>
        </authorList>
    </citation>
    <scope>NUCLEOTIDE SEQUENCE [LARGE SCALE GENOMIC DNA]</scope>
    <source>
        <strain evidence="10">MUCL 33604</strain>
    </source>
</reference>
<sequence>MASTSHPASKRSATGHHNLLPAHSQRAPHLYLPLVPDRDFVAWTFGRGTVIWRIWPAVLLHTAFAAAVVTFSMRSPISLELPPVLLTVLGVVIGFVISYRAMSGYDRYWMGRSFWSDLIRNTRTLTRLIWFHTPTRLSAKTDEEIKTGVIKRSEEEMKRAMAEKRMAIDLVAAFAVAVKHHLRGEMGIYYEDLYNLVKPLHEVTTPRRNSPTPSRSASREQFLDRAEVTRPTTPVITTSHHDDGDPVIPPINAYGTFTSADPAYIYTHLHQSHSTSHLSIFSHSSSQSDDLQPLLPSEIPQGDGVFSRVSGDLVPFGSFFGAFGRFVTWLTGDPVNVQVAEAPNFTHRKHRPLIAGGGENLPLQILWRLSEWLAILEDRGTVPGTSLGSMIGCLANMEDSLCGLEKILMTPLPFVFSVHIRLVTVWIYLFALPFQLLTQFGWSSIIGVSIASFIYLGFLASGEEIEQPFGYDENDLDLDLFYREIIKVNLEQLEKMPSPNVFLGSHHNEGTVVEDTKLDPKRAVEAFR</sequence>
<keyword evidence="7 8" id="KW-0472">Membrane</keyword>
<dbReference type="Pfam" id="PF25539">
    <property type="entry name" value="Bestrophin_2"/>
    <property type="match status" value="2"/>
</dbReference>
<dbReference type="Proteomes" id="UP000027265">
    <property type="component" value="Unassembled WGS sequence"/>
</dbReference>
<dbReference type="STRING" id="933084.A0A067PC85"/>
<feature type="transmembrane region" description="Helical" evidence="8">
    <location>
        <begin position="414"/>
        <end position="434"/>
    </location>
</feature>
<evidence type="ECO:0000313" key="9">
    <source>
        <dbReference type="EMBL" id="KDQ51415.1"/>
    </source>
</evidence>
<evidence type="ECO:0000256" key="7">
    <source>
        <dbReference type="ARBA" id="ARBA00023136"/>
    </source>
</evidence>
<protein>
    <submittedName>
        <fullName evidence="9">Uncharacterized protein</fullName>
    </submittedName>
</protein>
<evidence type="ECO:0000256" key="1">
    <source>
        <dbReference type="ARBA" id="ARBA00004651"/>
    </source>
</evidence>
<comment type="subcellular location">
    <subcellularLocation>
        <location evidence="1">Cell membrane</location>
        <topology evidence="1">Multi-pass membrane protein</topology>
    </subcellularLocation>
</comment>